<dbReference type="Proteomes" id="UP000467124">
    <property type="component" value="Unassembled WGS sequence"/>
</dbReference>
<dbReference type="InterPro" id="IPR011600">
    <property type="entry name" value="Pept_C14_caspase"/>
</dbReference>
<dbReference type="Pfam" id="PF00656">
    <property type="entry name" value="Peptidase_C14"/>
    <property type="match status" value="1"/>
</dbReference>
<dbReference type="CDD" id="cd18808">
    <property type="entry name" value="SF1_C_Upf1"/>
    <property type="match status" value="1"/>
</dbReference>
<dbReference type="InterPro" id="IPR047187">
    <property type="entry name" value="SF1_C_Upf1"/>
</dbReference>
<dbReference type="Pfam" id="PF13087">
    <property type="entry name" value="AAA_12"/>
    <property type="match status" value="1"/>
</dbReference>
<dbReference type="Gene3D" id="3.40.50.300">
    <property type="entry name" value="P-loop containing nucleotide triphosphate hydrolases"/>
    <property type="match status" value="3"/>
</dbReference>
<dbReference type="InterPro" id="IPR041677">
    <property type="entry name" value="DNA2/NAM7_AAA_11"/>
</dbReference>
<evidence type="ECO:0000256" key="2">
    <source>
        <dbReference type="ARBA" id="ARBA00022741"/>
    </source>
</evidence>
<comment type="similarity">
    <text evidence="1">Belongs to the DNA2/NAM7 helicase family.</text>
</comment>
<keyword evidence="2" id="KW-0547">Nucleotide-binding</keyword>
<dbReference type="GO" id="GO:0005524">
    <property type="term" value="F:ATP binding"/>
    <property type="evidence" value="ECO:0007669"/>
    <property type="project" value="UniProtKB-KW"/>
</dbReference>
<feature type="region of interest" description="Disordered" evidence="6">
    <location>
        <begin position="246"/>
        <end position="295"/>
    </location>
</feature>
<evidence type="ECO:0000256" key="6">
    <source>
        <dbReference type="SAM" id="MobiDB-lite"/>
    </source>
</evidence>
<reference evidence="10 11" key="1">
    <citation type="journal article" date="2019" name="Nat. Commun.">
        <title>The antimicrobial potential of Streptomyces from insect microbiomes.</title>
        <authorList>
            <person name="Chevrette M.G."/>
            <person name="Carlson C.M."/>
            <person name="Ortega H.E."/>
            <person name="Thomas C."/>
            <person name="Ananiev G.E."/>
            <person name="Barns K.J."/>
            <person name="Book A.J."/>
            <person name="Cagnazzo J."/>
            <person name="Carlos C."/>
            <person name="Flanigan W."/>
            <person name="Grubbs K.J."/>
            <person name="Horn H.A."/>
            <person name="Hoffmann F.M."/>
            <person name="Klassen J.L."/>
            <person name="Knack J.J."/>
            <person name="Lewin G.R."/>
            <person name="McDonald B.R."/>
            <person name="Muller L."/>
            <person name="Melo W.G.P."/>
            <person name="Pinto-Tomas A.A."/>
            <person name="Schmitz A."/>
            <person name="Wendt-Pienkowski E."/>
            <person name="Wildman S."/>
            <person name="Zhao M."/>
            <person name="Zhang F."/>
            <person name="Bugni T.S."/>
            <person name="Andes D.R."/>
            <person name="Pupo M.T."/>
            <person name="Currie C.R."/>
        </authorList>
    </citation>
    <scope>NUCLEOTIDE SEQUENCE [LARGE SCALE GENOMIC DNA]</scope>
    <source>
        <strain evidence="10 11">SID5840</strain>
    </source>
</reference>
<dbReference type="SUPFAM" id="SSF52540">
    <property type="entry name" value="P-loop containing nucleoside triphosphate hydrolases"/>
    <property type="match status" value="1"/>
</dbReference>
<dbReference type="PANTHER" id="PTHR43788:SF8">
    <property type="entry name" value="DNA-BINDING PROTEIN SMUBP-2"/>
    <property type="match status" value="1"/>
</dbReference>
<evidence type="ECO:0000259" key="9">
    <source>
        <dbReference type="Pfam" id="PF13087"/>
    </source>
</evidence>
<feature type="domain" description="DNA2/NAM7 helicase-like C-terminal" evidence="9">
    <location>
        <begin position="949"/>
        <end position="1119"/>
    </location>
</feature>
<protein>
    <submittedName>
        <fullName evidence="10">AAA family ATPase</fullName>
    </submittedName>
</protein>
<evidence type="ECO:0000256" key="5">
    <source>
        <dbReference type="ARBA" id="ARBA00022840"/>
    </source>
</evidence>
<dbReference type="InterPro" id="IPR041679">
    <property type="entry name" value="DNA2/NAM7-like_C"/>
</dbReference>
<evidence type="ECO:0000313" key="11">
    <source>
        <dbReference type="Proteomes" id="UP000467124"/>
    </source>
</evidence>
<evidence type="ECO:0000259" key="7">
    <source>
        <dbReference type="Pfam" id="PF00656"/>
    </source>
</evidence>
<dbReference type="AlphaFoldDB" id="A0A7K2IXJ4"/>
<feature type="compositionally biased region" description="Basic and acidic residues" evidence="6">
    <location>
        <begin position="280"/>
        <end position="295"/>
    </location>
</feature>
<dbReference type="InterPro" id="IPR027417">
    <property type="entry name" value="P-loop_NTPase"/>
</dbReference>
<dbReference type="PANTHER" id="PTHR43788">
    <property type="entry name" value="DNA2/NAM7 HELICASE FAMILY MEMBER"/>
    <property type="match status" value="1"/>
</dbReference>
<dbReference type="SUPFAM" id="SSF52129">
    <property type="entry name" value="Caspase-like"/>
    <property type="match status" value="1"/>
</dbReference>
<dbReference type="Pfam" id="PF13086">
    <property type="entry name" value="AAA_11"/>
    <property type="match status" value="1"/>
</dbReference>
<dbReference type="GO" id="GO:0043139">
    <property type="term" value="F:5'-3' DNA helicase activity"/>
    <property type="evidence" value="ECO:0007669"/>
    <property type="project" value="TreeGrafter"/>
</dbReference>
<evidence type="ECO:0000256" key="4">
    <source>
        <dbReference type="ARBA" id="ARBA00022806"/>
    </source>
</evidence>
<keyword evidence="3" id="KW-0378">Hydrolase</keyword>
<evidence type="ECO:0000256" key="1">
    <source>
        <dbReference type="ARBA" id="ARBA00007913"/>
    </source>
</evidence>
<accession>A0A7K2IXJ4</accession>
<feature type="domain" description="Peptidase C14 caspase" evidence="7">
    <location>
        <begin position="2"/>
        <end position="220"/>
    </location>
</feature>
<name>A0A7K2IXJ4_9ACTN</name>
<evidence type="ECO:0000259" key="8">
    <source>
        <dbReference type="Pfam" id="PF13086"/>
    </source>
</evidence>
<dbReference type="EMBL" id="WWHY01000001">
    <property type="protein sequence ID" value="MYR34692.1"/>
    <property type="molecule type" value="Genomic_DNA"/>
</dbReference>
<sequence length="1245" mass="135713">MRRTAILIGVNRYADLEDLRSPRVDVRELERVLRDNGHYHRIETLVDPGREQAMEVLEGVLENAKPKDLVLVSFSGHGVKDTRGRLYLAFSDTRRKRLETTALSAETLKRMLEGTRMRSKALLLDCCYGGAFADGFASRSGGEDDDLDLERQFSENAGTYVIAASGATEKAREGDNTHGVQASPFTSAVVRGLAGGAPDADADGWIDAVDLYQYVYREVEHIDNQRVTVSTLGVRGALALARHTASATAADLPGTSGRGRDPGLSEEAGHEDGDAPTTRAEAERSEGVSAHGGEETTGRWSWEAYLDYQRDCLLRQSVLQQLPDANGQDVVVCEMGSEALLSRTVERWPLVGRAEVLARAATKEGRPLRYGYPAVLFDPQREGRSRGSRPKLAPLFVMDVEMVEDSDGRHLVPVGEPELNRELLISAAELDEADIEELLSWFEVDWDGRGVAGLADKARSVCARLDLRRVDDLAAGALHDSVDVRRGARRGAQNAAVLYRGDPAGAAVKQVVGDLDHRQGKGIKVDRIADTALGALSDPEHTAHESAPVLPVVTGLSNAAQEEILASAMERTLTVATGAPGTGKTELITSVVTTAVTAGQSVLVASTNNTAVDEVVDKVNRLGPDADLVVRTGNMEKRGNERDILNALIAAQWEDVDVHTVRERLSMRQRAIVAAQRDLAIVEETEKRLAVLARTRRRQSEQLPREVEPDTVGGPGEVDRWISRVDGAIGNRWTGWWHRLRTRRKLGIAGTEPELAALLTFLITQREWLDLLEGARGRASPEEAADRLSALREERRDDSESLLLGSVSETLTRGRSVIEERLRNLESRSSGWKGMQGLVRTVRAWATTSRSVRGVFPPTPGLFDLVVIDEASQCTVADLLPLLYRAKRALVIGDPHQLQPVNTLTDQDDRRIRAVHGLRSDELDDRSLTYTGSSAYHAAASALAAGGGEVLWLDEHYRCHPDIVAPVNRRFYGDRLAVRTDTAKLAAPEDLAIRWIDVRGHCERPGGRSCRNPEEAEAVVELLRELWTGLPKGASVGVVSPFTAQVRAIEGLLGPEALKRIRVGTAHTFQGGERDVVVVSPAAATGVHRSSGQWALRQQNLWNVAITRARSRLYVVGDRRYWAEQGGLLSDFAATDGESTGKSEDDARSRLFEALTERGVEPRVRQRIGGYVCDLLVVGAEGETAVIIDHAGAGTTSSPAPGRTLQRTLDRAALFASVSGLNTVRVPAWRCLSEPEAVAEQLSAR</sequence>
<dbReference type="GO" id="GO:0006508">
    <property type="term" value="P:proteolysis"/>
    <property type="evidence" value="ECO:0007669"/>
    <property type="project" value="InterPro"/>
</dbReference>
<gene>
    <name evidence="10" type="ORF">GTW20_21175</name>
</gene>
<dbReference type="NCBIfam" id="NF047832">
    <property type="entry name" value="caspase_w_EACC1"/>
    <property type="match status" value="1"/>
</dbReference>
<organism evidence="10 11">
    <name type="scientific">Nocardiopsis alba</name>
    <dbReference type="NCBI Taxonomy" id="53437"/>
    <lineage>
        <taxon>Bacteria</taxon>
        <taxon>Bacillati</taxon>
        <taxon>Actinomycetota</taxon>
        <taxon>Actinomycetes</taxon>
        <taxon>Streptosporangiales</taxon>
        <taxon>Nocardiopsidaceae</taxon>
        <taxon>Nocardiopsis</taxon>
    </lineage>
</organism>
<dbReference type="InterPro" id="IPR029030">
    <property type="entry name" value="Caspase-like_dom_sf"/>
</dbReference>
<dbReference type="PROSITE" id="PS00018">
    <property type="entry name" value="EF_HAND_1"/>
    <property type="match status" value="1"/>
</dbReference>
<keyword evidence="5" id="KW-0067">ATP-binding</keyword>
<keyword evidence="4" id="KW-0347">Helicase</keyword>
<dbReference type="GO" id="GO:0004197">
    <property type="term" value="F:cysteine-type endopeptidase activity"/>
    <property type="evidence" value="ECO:0007669"/>
    <property type="project" value="InterPro"/>
</dbReference>
<evidence type="ECO:0000256" key="3">
    <source>
        <dbReference type="ARBA" id="ARBA00022801"/>
    </source>
</evidence>
<proteinExistence type="inferred from homology"/>
<dbReference type="InterPro" id="IPR050534">
    <property type="entry name" value="Coronavir_polyprotein_1ab"/>
</dbReference>
<dbReference type="InterPro" id="IPR018247">
    <property type="entry name" value="EF_Hand_1_Ca_BS"/>
</dbReference>
<dbReference type="RefSeq" id="WP_161111657.1">
    <property type="nucleotide sequence ID" value="NZ_WWHY01000001.1"/>
</dbReference>
<comment type="caution">
    <text evidence="10">The sequence shown here is derived from an EMBL/GenBank/DDBJ whole genome shotgun (WGS) entry which is preliminary data.</text>
</comment>
<evidence type="ECO:0000313" key="10">
    <source>
        <dbReference type="EMBL" id="MYR34692.1"/>
    </source>
</evidence>
<feature type="domain" description="DNA2/NAM7 helicase helicase" evidence="8">
    <location>
        <begin position="558"/>
        <end position="901"/>
    </location>
</feature>
<feature type="compositionally biased region" description="Basic and acidic residues" evidence="6">
    <location>
        <begin position="258"/>
        <end position="273"/>
    </location>
</feature>
<dbReference type="Gene3D" id="3.40.50.1460">
    <property type="match status" value="1"/>
</dbReference>